<evidence type="ECO:0000313" key="3">
    <source>
        <dbReference type="Proteomes" id="UP001530293"/>
    </source>
</evidence>
<name>A0ABD3MUF8_9STRA</name>
<sequence length="1115" mass="124460">MALSPEKPHRLSGRGPNRMDQRSRSSSVESSSMEAASGGAISHSLAPTSARVVVVPTPAAAAAPASASASASASLPAGLPFGQSVAIGGQARSFAMLSSAASASASQTDSKSGKPHHYRISHSHHWHQNPPPSRGRGGGRRHFHQERSDQPRPRHDQKMQWQWNGRENNYRGRDERSRNDSQSWGRHHRQYQNNSSYREYKRRDRDYNMDGQNHYSPDYTSHPNDYDYNRSRNYGSLQHYTPREECRPRFASVNTDSAGQRQSISNFDYARGQNQRYEPYYSDYRFQSGQDSNHEECKGDDHAKANSHSNSDNEGLKQTLERIELETKIQTALLEKEKVEQQRLVQMQKNQSTLQDNAASTEPVARPNPPGVTALPFAAIDNTFTTTQQPVVRPLATIETVALTAHTTATAQSLAVRRTAVSAARSDDGDNNVIDFSTPNHSADDSSEDSVVATATTARMSYPSTASSTTVKKSTVSTAQSSTDNCVFGDFATDESSSDDEQAPPRRAKGARKRKKPIARNAGRAKITRNLERKHEPEVADDEPRLKERDEDMAALQSDMHQHLELDLMSTFTPEIVDHYLSAKGGVAKYLVGWKCSGRVGQMSDRKSCLTWVSHEDFLFPALAGKYLDDNKLGAAWINQCVEREQCLKLLNSATLDNDEYESQVEIDFCCYLCKCPWDHPMKNTTRNCEYGLKFHRGCCHGLDKDTLESFMSPVGKQVLEQFSGSAIDEGTTEESHSLVKVEERSDAVLEVVDGDTSMYSRSLRDRKAMRESQSAVVLCLNGGVGTATVSLKALGIQVGKILHVEPDRVAQHVFRSNHDIRYGDTEVEDEIEHVVGLYESFCDVADDPEKVVLEFGPIDIVICSTVRGLSREESVQFAFNFFKLADDIKRFNMQHFQVDHLFYLLEVPSNIKDELPSREFTRCVCESSVFLCNWPVSSQSLVPVSGLQFDDVLHPGMHCVPALGTSCGEMKSIKYWTFLGLGPTGYSLKLEKREFDYTFSLRLRSPNSADLLSAFDYSNYLLEISPSVPLLIMILSPMKGLFGDKQYGPRYDEMIAEDEKCEFLRDKEPGSPVSTIATDAVENLPAVKLEVKEEIGTDDEAVLFDRLDESIARI</sequence>
<dbReference type="EMBL" id="JALLBG020000075">
    <property type="protein sequence ID" value="KAL3767585.1"/>
    <property type="molecule type" value="Genomic_DNA"/>
</dbReference>
<dbReference type="AlphaFoldDB" id="A0ABD3MUF8"/>
<feature type="region of interest" description="Disordered" evidence="1">
    <location>
        <begin position="59"/>
        <end position="83"/>
    </location>
</feature>
<feature type="compositionally biased region" description="Low complexity" evidence="1">
    <location>
        <begin position="464"/>
        <end position="483"/>
    </location>
</feature>
<comment type="caution">
    <text evidence="2">The sequence shown here is derived from an EMBL/GenBank/DDBJ whole genome shotgun (WGS) entry which is preliminary data.</text>
</comment>
<feature type="region of interest" description="Disordered" evidence="1">
    <location>
        <begin position="350"/>
        <end position="369"/>
    </location>
</feature>
<reference evidence="2 3" key="1">
    <citation type="submission" date="2024-10" db="EMBL/GenBank/DDBJ databases">
        <title>Updated reference genomes for cyclostephanoid diatoms.</title>
        <authorList>
            <person name="Roberts W.R."/>
            <person name="Alverson A.J."/>
        </authorList>
    </citation>
    <scope>NUCLEOTIDE SEQUENCE [LARGE SCALE GENOMIC DNA]</scope>
    <source>
        <strain evidence="2 3">AJA232-27</strain>
    </source>
</reference>
<feature type="region of interest" description="Disordered" evidence="1">
    <location>
        <begin position="1"/>
        <end position="45"/>
    </location>
</feature>
<protein>
    <submittedName>
        <fullName evidence="2">Uncharacterized protein</fullName>
    </submittedName>
</protein>
<feature type="compositionally biased region" description="Polar residues" evidence="1">
    <location>
        <begin position="210"/>
        <end position="223"/>
    </location>
</feature>
<feature type="compositionally biased region" description="Basic and acidic residues" evidence="1">
    <location>
        <begin position="168"/>
        <end position="179"/>
    </location>
</feature>
<feature type="region of interest" description="Disordered" evidence="1">
    <location>
        <begin position="425"/>
        <end position="545"/>
    </location>
</feature>
<keyword evidence="3" id="KW-1185">Reference proteome</keyword>
<dbReference type="Proteomes" id="UP001530293">
    <property type="component" value="Unassembled WGS sequence"/>
</dbReference>
<gene>
    <name evidence="2" type="ORF">ACHAWU_000248</name>
</gene>
<proteinExistence type="predicted"/>
<organism evidence="2 3">
    <name type="scientific">Discostella pseudostelligera</name>
    <dbReference type="NCBI Taxonomy" id="259834"/>
    <lineage>
        <taxon>Eukaryota</taxon>
        <taxon>Sar</taxon>
        <taxon>Stramenopiles</taxon>
        <taxon>Ochrophyta</taxon>
        <taxon>Bacillariophyta</taxon>
        <taxon>Coscinodiscophyceae</taxon>
        <taxon>Thalassiosirophycidae</taxon>
        <taxon>Stephanodiscales</taxon>
        <taxon>Stephanodiscaceae</taxon>
        <taxon>Discostella</taxon>
    </lineage>
</organism>
<feature type="compositionally biased region" description="Basic and acidic residues" evidence="1">
    <location>
        <begin position="145"/>
        <end position="158"/>
    </location>
</feature>
<feature type="compositionally biased region" description="Low complexity" evidence="1">
    <location>
        <begin position="24"/>
        <end position="45"/>
    </location>
</feature>
<feature type="compositionally biased region" description="Acidic residues" evidence="1">
    <location>
        <begin position="492"/>
        <end position="502"/>
    </location>
</feature>
<feature type="compositionally biased region" description="Basic and acidic residues" evidence="1">
    <location>
        <begin position="529"/>
        <end position="545"/>
    </location>
</feature>
<feature type="compositionally biased region" description="Basic residues" evidence="1">
    <location>
        <begin position="506"/>
        <end position="518"/>
    </location>
</feature>
<feature type="compositionally biased region" description="Basic residues" evidence="1">
    <location>
        <begin position="113"/>
        <end position="127"/>
    </location>
</feature>
<feature type="compositionally biased region" description="Basic and acidic residues" evidence="1">
    <location>
        <begin position="292"/>
        <end position="304"/>
    </location>
</feature>
<accession>A0ABD3MUF8</accession>
<feature type="region of interest" description="Disordered" evidence="1">
    <location>
        <begin position="285"/>
        <end position="316"/>
    </location>
</feature>
<feature type="compositionally biased region" description="Polar residues" evidence="1">
    <location>
        <begin position="350"/>
        <end position="360"/>
    </location>
</feature>
<evidence type="ECO:0000256" key="1">
    <source>
        <dbReference type="SAM" id="MobiDB-lite"/>
    </source>
</evidence>
<feature type="compositionally biased region" description="Basic and acidic residues" evidence="1">
    <location>
        <begin position="198"/>
        <end position="208"/>
    </location>
</feature>
<feature type="compositionally biased region" description="Polar residues" evidence="1">
    <location>
        <begin position="454"/>
        <end position="463"/>
    </location>
</feature>
<feature type="compositionally biased region" description="Low complexity" evidence="1">
    <location>
        <begin position="59"/>
        <end position="77"/>
    </location>
</feature>
<feature type="region of interest" description="Disordered" evidence="1">
    <location>
        <begin position="105"/>
        <end position="234"/>
    </location>
</feature>
<evidence type="ECO:0000313" key="2">
    <source>
        <dbReference type="EMBL" id="KAL3767585.1"/>
    </source>
</evidence>